<comment type="similarity">
    <text evidence="1">Belongs to the peptidase C59 family.</text>
</comment>
<dbReference type="InterPro" id="IPR052193">
    <property type="entry name" value="Peptidase_C59"/>
</dbReference>
<sequence length="339" mass="38422">MCTGIRMTAKNGDVFWGRTMDLNIPMFDEDPGFEVPSCIVTIPSNTIISSQLTDWKSKYAVLGVGLEESTLLYDGINEHGLAGDGQVLKECTWRKREDAGEKELVQVLGEEFVSYILTNYKNTAEIRQDYRKFCLIDQVYDVNGTTLQFPMHFSFINPDGTGIVLEPVDDGQFKIYDFIGVMANSPEYNYHTTNIRNYIGLDSLGRKEAKQIGQDVLLKPIEGGTGYGLFGLPGDYTSPSRFIRSFFIKNYMDEFESHDGISQLYAAFRPVIIPRGLEHSHAGDTVTDYTRYWSGYDLTNRTLYVQSCRGLSVTKKSLDTTNSELTFNRIDRSNHFHTI</sequence>
<evidence type="ECO:0000256" key="1">
    <source>
        <dbReference type="ARBA" id="ARBA00006625"/>
    </source>
</evidence>
<keyword evidence="2 4" id="KW-0378">Hydrolase</keyword>
<dbReference type="RefSeq" id="WP_125983221.1">
    <property type="nucleotide sequence ID" value="NZ_NGJS01000002.1"/>
</dbReference>
<evidence type="ECO:0000313" key="4">
    <source>
        <dbReference type="EMBL" id="RSU00269.1"/>
    </source>
</evidence>
<proteinExistence type="inferred from homology"/>
<evidence type="ECO:0000313" key="5">
    <source>
        <dbReference type="Proteomes" id="UP000287857"/>
    </source>
</evidence>
<protein>
    <submittedName>
        <fullName evidence="4">Linear amide C-N hydrolase</fullName>
    </submittedName>
</protein>
<organism evidence="4 5">
    <name type="scientific">Vagococcus vulneris</name>
    <dbReference type="NCBI Taxonomy" id="1977869"/>
    <lineage>
        <taxon>Bacteria</taxon>
        <taxon>Bacillati</taxon>
        <taxon>Bacillota</taxon>
        <taxon>Bacilli</taxon>
        <taxon>Lactobacillales</taxon>
        <taxon>Enterococcaceae</taxon>
        <taxon>Vagococcus</taxon>
    </lineage>
</organism>
<name>A0A430A1Q3_9ENTE</name>
<evidence type="ECO:0000259" key="3">
    <source>
        <dbReference type="Pfam" id="PF02275"/>
    </source>
</evidence>
<dbReference type="SUPFAM" id="SSF56235">
    <property type="entry name" value="N-terminal nucleophile aminohydrolases (Ntn hydrolases)"/>
    <property type="match status" value="1"/>
</dbReference>
<dbReference type="InterPro" id="IPR029132">
    <property type="entry name" value="CBAH/NAAA_C"/>
</dbReference>
<dbReference type="AlphaFoldDB" id="A0A430A1Q3"/>
<feature type="domain" description="Choloylglycine hydrolase/NAAA C-terminal" evidence="3">
    <location>
        <begin position="2"/>
        <end position="322"/>
    </location>
</feature>
<dbReference type="OrthoDB" id="9794717at2"/>
<evidence type="ECO:0000256" key="2">
    <source>
        <dbReference type="ARBA" id="ARBA00022801"/>
    </source>
</evidence>
<comment type="caution">
    <text evidence="4">The sequence shown here is derived from an EMBL/GenBank/DDBJ whole genome shotgun (WGS) entry which is preliminary data.</text>
</comment>
<accession>A0A430A1Q3</accession>
<dbReference type="InterPro" id="IPR029055">
    <property type="entry name" value="Ntn_hydrolases_N"/>
</dbReference>
<keyword evidence="5" id="KW-1185">Reference proteome</keyword>
<dbReference type="EMBL" id="NGJS01000002">
    <property type="protein sequence ID" value="RSU00269.1"/>
    <property type="molecule type" value="Genomic_DNA"/>
</dbReference>
<dbReference type="GO" id="GO:0016787">
    <property type="term" value="F:hydrolase activity"/>
    <property type="evidence" value="ECO:0007669"/>
    <property type="project" value="UniProtKB-KW"/>
</dbReference>
<dbReference type="Gene3D" id="3.60.60.10">
    <property type="entry name" value="Penicillin V Acylase, Chain A"/>
    <property type="match status" value="1"/>
</dbReference>
<dbReference type="Pfam" id="PF02275">
    <property type="entry name" value="CBAH"/>
    <property type="match status" value="1"/>
</dbReference>
<dbReference type="Proteomes" id="UP000287857">
    <property type="component" value="Unassembled WGS sequence"/>
</dbReference>
<reference evidence="4 5" key="1">
    <citation type="submission" date="2017-05" db="EMBL/GenBank/DDBJ databases">
        <title>Vagococcus spp. assemblies.</title>
        <authorList>
            <person name="Gulvik C.A."/>
        </authorList>
    </citation>
    <scope>NUCLEOTIDE SEQUENCE [LARGE SCALE GENOMIC DNA]</scope>
    <source>
        <strain evidence="4 5">SS1995</strain>
    </source>
</reference>
<dbReference type="PANTHER" id="PTHR35527">
    <property type="entry name" value="CHOLOYLGLYCINE HYDROLASE"/>
    <property type="match status" value="1"/>
</dbReference>
<gene>
    <name evidence="4" type="ORF">CBF37_02935</name>
</gene>
<dbReference type="PANTHER" id="PTHR35527:SF2">
    <property type="entry name" value="HYDROLASE"/>
    <property type="match status" value="1"/>
</dbReference>